<sequence length="241" mass="27118">MGDIELQEEEREVLLSIYDGDPAFKQPSQTSFQYKFRGGRVENHLGKTTPSSPDRDSNLNLPVLGSLAPYETKFATEAFGEDDSPKSFLLELSWGPTYPTDKPAINMDTFYNKHVAQHVKDRVLAVVSEEAEQYLGSAMTYTLFEFVKEKLDEIVADQLESSTTEVTETISKVVISDAQDFESSKKAPKKEQLSKSQKRKQWDRVDAKGDRPRGFDWVDVVKHLSQTGSKQETELPSPSAS</sequence>
<dbReference type="SUPFAM" id="SSF54495">
    <property type="entry name" value="UBC-like"/>
    <property type="match status" value="1"/>
</dbReference>
<dbReference type="Gene3D" id="3.10.110.10">
    <property type="entry name" value="Ubiquitin Conjugating Enzyme"/>
    <property type="match status" value="1"/>
</dbReference>
<dbReference type="PANTHER" id="PTHR21275:SF1">
    <property type="entry name" value="RWD DOMAIN-CONTAINING PROTEIN 4"/>
    <property type="match status" value="1"/>
</dbReference>
<evidence type="ECO:0000259" key="2">
    <source>
        <dbReference type="PROSITE" id="PS50908"/>
    </source>
</evidence>
<feature type="compositionally biased region" description="Basic and acidic residues" evidence="1">
    <location>
        <begin position="182"/>
        <end position="193"/>
    </location>
</feature>
<dbReference type="AlphaFoldDB" id="A0A7R9ERM1"/>
<feature type="region of interest" description="Disordered" evidence="1">
    <location>
        <begin position="181"/>
        <end position="213"/>
    </location>
</feature>
<accession>A0A7R9ERM1</accession>
<reference evidence="3" key="1">
    <citation type="submission" date="2020-11" db="EMBL/GenBank/DDBJ databases">
        <authorList>
            <person name="Tran Van P."/>
        </authorList>
    </citation>
    <scope>NUCLEOTIDE SEQUENCE</scope>
</reference>
<feature type="domain" description="RWD" evidence="2">
    <location>
        <begin position="9"/>
        <end position="154"/>
    </location>
</feature>
<dbReference type="PANTHER" id="PTHR21275">
    <property type="entry name" value="RWD DOMAIN-CONTAINING PROTEIN 4"/>
    <property type="match status" value="1"/>
</dbReference>
<dbReference type="InterPro" id="IPR016135">
    <property type="entry name" value="UBQ-conjugating_enzyme/RWD"/>
</dbReference>
<evidence type="ECO:0000256" key="1">
    <source>
        <dbReference type="SAM" id="MobiDB-lite"/>
    </source>
</evidence>
<dbReference type="InterPro" id="IPR006575">
    <property type="entry name" value="RWD_dom"/>
</dbReference>
<protein>
    <recommendedName>
        <fullName evidence="2">RWD domain-containing protein</fullName>
    </recommendedName>
</protein>
<name>A0A7R9ERM1_9NEOP</name>
<dbReference type="Pfam" id="PF05773">
    <property type="entry name" value="RWD"/>
    <property type="match status" value="1"/>
</dbReference>
<organism evidence="3">
    <name type="scientific">Timema bartmani</name>
    <dbReference type="NCBI Taxonomy" id="61472"/>
    <lineage>
        <taxon>Eukaryota</taxon>
        <taxon>Metazoa</taxon>
        <taxon>Ecdysozoa</taxon>
        <taxon>Arthropoda</taxon>
        <taxon>Hexapoda</taxon>
        <taxon>Insecta</taxon>
        <taxon>Pterygota</taxon>
        <taxon>Neoptera</taxon>
        <taxon>Polyneoptera</taxon>
        <taxon>Phasmatodea</taxon>
        <taxon>Timematodea</taxon>
        <taxon>Timematoidea</taxon>
        <taxon>Timematidae</taxon>
        <taxon>Timema</taxon>
    </lineage>
</organism>
<dbReference type="EMBL" id="OD564883">
    <property type="protein sequence ID" value="CAD7440119.1"/>
    <property type="molecule type" value="Genomic_DNA"/>
</dbReference>
<dbReference type="PROSITE" id="PS50908">
    <property type="entry name" value="RWD"/>
    <property type="match status" value="1"/>
</dbReference>
<evidence type="ECO:0000313" key="3">
    <source>
        <dbReference type="EMBL" id="CAD7440119.1"/>
    </source>
</evidence>
<feature type="compositionally biased region" description="Basic and acidic residues" evidence="1">
    <location>
        <begin position="200"/>
        <end position="213"/>
    </location>
</feature>
<dbReference type="CDD" id="cd23817">
    <property type="entry name" value="RWD-RWDD4"/>
    <property type="match status" value="1"/>
</dbReference>
<proteinExistence type="predicted"/>
<dbReference type="InterPro" id="IPR042770">
    <property type="entry name" value="RWDD4"/>
</dbReference>
<gene>
    <name evidence="3" type="ORF">TBIB3V08_LOCUS2646</name>
</gene>